<reference evidence="2" key="1">
    <citation type="submission" date="2016-10" db="EMBL/GenBank/DDBJ databases">
        <authorList>
            <person name="Varghese N."/>
            <person name="Submissions S."/>
        </authorList>
    </citation>
    <scope>NUCLEOTIDE SEQUENCE [LARGE SCALE GENOMIC DNA]</scope>
    <source>
        <strain evidence="2">DSM 21580</strain>
    </source>
</reference>
<dbReference type="OrthoDB" id="1255557at2"/>
<dbReference type="AlphaFoldDB" id="A0A1H5UHQ8"/>
<keyword evidence="2" id="KW-1185">Reference proteome</keyword>
<evidence type="ECO:0008006" key="3">
    <source>
        <dbReference type="Google" id="ProtNLM"/>
    </source>
</evidence>
<proteinExistence type="predicted"/>
<sequence>MKKIIFYIILLIFGLGKAQYVGINTDLPKATLDVVGKPTDAAVSDGIIAPRLTLAQLNAKTNYGAAQTGSIVYVSDITGATVAATARVLSVGYYYFDGVIWQPLNQQNSSPVFTASLGSGAGGTTNATIAANGFNTVPLPTVVSNVGGGVWNGAPNYTYTVAKSGTYIIKSSIRLVDGSSARNIFQAVGVSNADIPDGIWQTNSGNRWTMLYTRIAFFNKGDVLRLYIYSAGAVANLSDASLNIALINQF</sequence>
<evidence type="ECO:0000313" key="1">
    <source>
        <dbReference type="EMBL" id="SEF74566.1"/>
    </source>
</evidence>
<accession>A0A1H5UHQ8</accession>
<gene>
    <name evidence="1" type="ORF">SAMN05421847_0802</name>
</gene>
<protein>
    <recommendedName>
        <fullName evidence="3">C1q domain-containing protein</fullName>
    </recommendedName>
</protein>
<organism evidence="1 2">
    <name type="scientific">Halpernia humi</name>
    <dbReference type="NCBI Taxonomy" id="493375"/>
    <lineage>
        <taxon>Bacteria</taxon>
        <taxon>Pseudomonadati</taxon>
        <taxon>Bacteroidota</taxon>
        <taxon>Flavobacteriia</taxon>
        <taxon>Flavobacteriales</taxon>
        <taxon>Weeksellaceae</taxon>
        <taxon>Chryseobacterium group</taxon>
        <taxon>Halpernia</taxon>
    </lineage>
</organism>
<dbReference type="RefSeq" id="WP_103912786.1">
    <property type="nucleotide sequence ID" value="NZ_FNUS01000001.1"/>
</dbReference>
<dbReference type="EMBL" id="FNUS01000001">
    <property type="protein sequence ID" value="SEF74566.1"/>
    <property type="molecule type" value="Genomic_DNA"/>
</dbReference>
<evidence type="ECO:0000313" key="2">
    <source>
        <dbReference type="Proteomes" id="UP000236738"/>
    </source>
</evidence>
<name>A0A1H5UHQ8_9FLAO</name>
<dbReference type="Proteomes" id="UP000236738">
    <property type="component" value="Unassembled WGS sequence"/>
</dbReference>